<evidence type="ECO:0000256" key="5">
    <source>
        <dbReference type="ARBA" id="ARBA00023186"/>
    </source>
</evidence>
<dbReference type="PROSITE" id="PS01036">
    <property type="entry name" value="HSP70_3"/>
    <property type="match status" value="1"/>
</dbReference>
<dbReference type="Gene3D" id="3.30.420.40">
    <property type="match status" value="2"/>
</dbReference>
<keyword evidence="3" id="KW-0067">ATP-binding</keyword>
<accession>A0ABU3WU41</accession>
<evidence type="ECO:0000256" key="3">
    <source>
        <dbReference type="ARBA" id="ARBA00022840"/>
    </source>
</evidence>
<comment type="similarity">
    <text evidence="1">Belongs to the heat shock protein 70 family.</text>
</comment>
<evidence type="ECO:0000313" key="7">
    <source>
        <dbReference type="Proteomes" id="UP001275440"/>
    </source>
</evidence>
<dbReference type="InterPro" id="IPR013126">
    <property type="entry name" value="Hsp_70_fam"/>
</dbReference>
<keyword evidence="5" id="KW-0143">Chaperone</keyword>
<dbReference type="InterPro" id="IPR043129">
    <property type="entry name" value="ATPase_NBD"/>
</dbReference>
<proteinExistence type="inferred from homology"/>
<keyword evidence="2" id="KW-0547">Nucleotide-binding</keyword>
<dbReference type="PANTHER" id="PTHR42749:SF1">
    <property type="entry name" value="CELL SHAPE-DETERMINING PROTEIN MREB"/>
    <property type="match status" value="1"/>
</dbReference>
<dbReference type="Gene3D" id="3.90.640.10">
    <property type="entry name" value="Actin, Chain A, domain 4"/>
    <property type="match status" value="1"/>
</dbReference>
<evidence type="ECO:0000256" key="4">
    <source>
        <dbReference type="ARBA" id="ARBA00023016"/>
    </source>
</evidence>
<gene>
    <name evidence="6" type="ORF">F8M49_22920</name>
</gene>
<dbReference type="EMBL" id="WBMO01000005">
    <property type="protein sequence ID" value="MDV2477524.1"/>
    <property type="molecule type" value="Genomic_DNA"/>
</dbReference>
<dbReference type="InterPro" id="IPR018181">
    <property type="entry name" value="Heat_shock_70_CS"/>
</dbReference>
<dbReference type="PRINTS" id="PR00301">
    <property type="entry name" value="HEATSHOCK70"/>
</dbReference>
<dbReference type="PANTHER" id="PTHR42749">
    <property type="entry name" value="CELL SHAPE-DETERMINING PROTEIN MREB"/>
    <property type="match status" value="1"/>
</dbReference>
<dbReference type="Pfam" id="PF00012">
    <property type="entry name" value="HSP70"/>
    <property type="match status" value="1"/>
</dbReference>
<organism evidence="6 7">
    <name type="scientific">Rhodococcus zopfii</name>
    <dbReference type="NCBI Taxonomy" id="43772"/>
    <lineage>
        <taxon>Bacteria</taxon>
        <taxon>Bacillati</taxon>
        <taxon>Actinomycetota</taxon>
        <taxon>Actinomycetes</taxon>
        <taxon>Mycobacteriales</taxon>
        <taxon>Nocardiaceae</taxon>
        <taxon>Rhodococcus</taxon>
    </lineage>
</organism>
<evidence type="ECO:0000256" key="1">
    <source>
        <dbReference type="ARBA" id="ARBA00007381"/>
    </source>
</evidence>
<evidence type="ECO:0000256" key="2">
    <source>
        <dbReference type="ARBA" id="ARBA00022741"/>
    </source>
</evidence>
<keyword evidence="4" id="KW-0346">Stress response</keyword>
<sequence>MSWVLAVDFGTSNTSAAHRIGPDRVESLPLTHTSNLMSSSVFIDRANAISTGDVAVNQASVDPAGFVVAPKAHVSDRSVLVRGQEVPVAAMMAAVLRTVYGQSLQRHNNHPPAEVVLTHPEAWSERELSVLREAASIAGLGGNVSLISEPRAAAFYYSRQHDAKIVKGSTIAVFDFGGGTLDVAVLTATNEWTFEVLRAGGDNALGGKNLDATISHWVDRQLSDEDPDLAAWLRRPEGLDARRNLDDQIRRAKELLSQAPSATIRVTGNGADMTFTLTRDEFEQLIEPQITRGVQLAASVLRDAGVDRGGLQALYLTGGSSRIPYVHRRLAELGPIATLDDPKTVVAKGAAGFVAGGRDTEPPANQETVALARDHGFGPRHAAPAVRPQPVHAVFADVPAPDAAPRRTRTPLLVGAGVLTAVAVAAGGAYAFTQNGGTSPAAAGTVETTTVLAVEGGLPPATSDSTYISESTDDVTSILPAKLITSSTSCEKGDFTMQGALRINCDIDPDSSLGKAVGVGENDYLTVSAYRDDQYARSTLIRMRDQPISGYISLLSEDGNRVIEYQPSDPYTSFFNGIDKSKGLVISFSVAPADKGLALMRELGFPSS</sequence>
<keyword evidence="7" id="KW-1185">Reference proteome</keyword>
<name>A0ABU3WU41_9NOCA</name>
<protein>
    <submittedName>
        <fullName evidence="6">Hsp70 family protein</fullName>
    </submittedName>
</protein>
<comment type="caution">
    <text evidence="6">The sequence shown here is derived from an EMBL/GenBank/DDBJ whole genome shotgun (WGS) entry which is preliminary data.</text>
</comment>
<reference evidence="6 7" key="1">
    <citation type="submission" date="2019-10" db="EMBL/GenBank/DDBJ databases">
        <title>Draft Genome Assembly of Rhodococcus zopfii DSM44189.</title>
        <authorList>
            <person name="Sutton J.M."/>
            <person name="Akob D.M."/>
            <person name="Bushman T.J."/>
        </authorList>
    </citation>
    <scope>NUCLEOTIDE SEQUENCE [LARGE SCALE GENOMIC DNA]</scope>
    <source>
        <strain evidence="6 7">DSM 44189</strain>
    </source>
</reference>
<dbReference type="Proteomes" id="UP001275440">
    <property type="component" value="Unassembled WGS sequence"/>
</dbReference>
<evidence type="ECO:0000313" key="6">
    <source>
        <dbReference type="EMBL" id="MDV2477524.1"/>
    </source>
</evidence>
<dbReference type="SUPFAM" id="SSF53067">
    <property type="entry name" value="Actin-like ATPase domain"/>
    <property type="match status" value="2"/>
</dbReference>